<feature type="compositionally biased region" description="Basic and acidic residues" evidence="1">
    <location>
        <begin position="126"/>
        <end position="143"/>
    </location>
</feature>
<feature type="compositionally biased region" description="Acidic residues" evidence="1">
    <location>
        <begin position="144"/>
        <end position="154"/>
    </location>
</feature>
<evidence type="ECO:0000256" key="1">
    <source>
        <dbReference type="SAM" id="MobiDB-lite"/>
    </source>
</evidence>
<gene>
    <name evidence="2" type="ORF">BDN71DRAFT_1573842</name>
</gene>
<protein>
    <submittedName>
        <fullName evidence="2">Uncharacterized protein</fullName>
    </submittedName>
</protein>
<accession>A0A9P5ZTV2</accession>
<name>A0A9P5ZTV2_PLEER</name>
<dbReference type="AlphaFoldDB" id="A0A9P5ZTV2"/>
<sequence length="154" mass="17009">EPWTRNGCSSTGTSIEGSLKVQAGAETCELIMGIVTEDEEGTHGHMRRRDPTTTDLGIKHEQGADHHGHVHERTMLTTYTKAILVATEQATTMTQTITLAPRRGECVSQVECNHRARTNLPKNISARREDELEGRRKTVKMKDGEDDDKGNEGG</sequence>
<proteinExistence type="predicted"/>
<dbReference type="EMBL" id="MU154599">
    <property type="protein sequence ID" value="KAF9492600.1"/>
    <property type="molecule type" value="Genomic_DNA"/>
</dbReference>
<keyword evidence="3" id="KW-1185">Reference proteome</keyword>
<feature type="non-terminal residue" evidence="2">
    <location>
        <position position="1"/>
    </location>
</feature>
<comment type="caution">
    <text evidence="2">The sequence shown here is derived from an EMBL/GenBank/DDBJ whole genome shotgun (WGS) entry which is preliminary data.</text>
</comment>
<reference evidence="2" key="1">
    <citation type="submission" date="2020-11" db="EMBL/GenBank/DDBJ databases">
        <authorList>
            <consortium name="DOE Joint Genome Institute"/>
            <person name="Ahrendt S."/>
            <person name="Riley R."/>
            <person name="Andreopoulos W."/>
            <person name="Labutti K."/>
            <person name="Pangilinan J."/>
            <person name="Ruiz-Duenas F.J."/>
            <person name="Barrasa J.M."/>
            <person name="Sanchez-Garcia M."/>
            <person name="Camarero S."/>
            <person name="Miyauchi S."/>
            <person name="Serrano A."/>
            <person name="Linde D."/>
            <person name="Babiker R."/>
            <person name="Drula E."/>
            <person name="Ayuso-Fernandez I."/>
            <person name="Pacheco R."/>
            <person name="Padilla G."/>
            <person name="Ferreira P."/>
            <person name="Barriuso J."/>
            <person name="Kellner H."/>
            <person name="Castanera R."/>
            <person name="Alfaro M."/>
            <person name="Ramirez L."/>
            <person name="Pisabarro A.G."/>
            <person name="Kuo A."/>
            <person name="Tritt A."/>
            <person name="Lipzen A."/>
            <person name="He G."/>
            <person name="Yan M."/>
            <person name="Ng V."/>
            <person name="Cullen D."/>
            <person name="Martin F."/>
            <person name="Rosso M.-N."/>
            <person name="Henrissat B."/>
            <person name="Hibbett D."/>
            <person name="Martinez A.T."/>
            <person name="Grigoriev I.V."/>
        </authorList>
    </citation>
    <scope>NUCLEOTIDE SEQUENCE</scope>
    <source>
        <strain evidence="2">ATCC 90797</strain>
    </source>
</reference>
<evidence type="ECO:0000313" key="3">
    <source>
        <dbReference type="Proteomes" id="UP000807025"/>
    </source>
</evidence>
<dbReference type="Proteomes" id="UP000807025">
    <property type="component" value="Unassembled WGS sequence"/>
</dbReference>
<feature type="region of interest" description="Disordered" evidence="1">
    <location>
        <begin position="125"/>
        <end position="154"/>
    </location>
</feature>
<organism evidence="2 3">
    <name type="scientific">Pleurotus eryngii</name>
    <name type="common">Boletus of the steppes</name>
    <dbReference type="NCBI Taxonomy" id="5323"/>
    <lineage>
        <taxon>Eukaryota</taxon>
        <taxon>Fungi</taxon>
        <taxon>Dikarya</taxon>
        <taxon>Basidiomycota</taxon>
        <taxon>Agaricomycotina</taxon>
        <taxon>Agaricomycetes</taxon>
        <taxon>Agaricomycetidae</taxon>
        <taxon>Agaricales</taxon>
        <taxon>Pleurotineae</taxon>
        <taxon>Pleurotaceae</taxon>
        <taxon>Pleurotus</taxon>
    </lineage>
</organism>
<evidence type="ECO:0000313" key="2">
    <source>
        <dbReference type="EMBL" id="KAF9492600.1"/>
    </source>
</evidence>